<name>A0ABP0PLN3_9DINO</name>
<feature type="transmembrane region" description="Helical" evidence="1">
    <location>
        <begin position="317"/>
        <end position="337"/>
    </location>
</feature>
<dbReference type="Proteomes" id="UP001642484">
    <property type="component" value="Unassembled WGS sequence"/>
</dbReference>
<feature type="signal peptide" evidence="2">
    <location>
        <begin position="1"/>
        <end position="15"/>
    </location>
</feature>
<reference evidence="3 4" key="1">
    <citation type="submission" date="2024-02" db="EMBL/GenBank/DDBJ databases">
        <authorList>
            <person name="Chen Y."/>
            <person name="Shah S."/>
            <person name="Dougan E. K."/>
            <person name="Thang M."/>
            <person name="Chan C."/>
        </authorList>
    </citation>
    <scope>NUCLEOTIDE SEQUENCE [LARGE SCALE GENOMIC DNA]</scope>
</reference>
<feature type="transmembrane region" description="Helical" evidence="1">
    <location>
        <begin position="273"/>
        <end position="297"/>
    </location>
</feature>
<keyword evidence="1" id="KW-0812">Transmembrane</keyword>
<gene>
    <name evidence="3" type="ORF">CCMP2556_LOCUS37467</name>
</gene>
<feature type="transmembrane region" description="Helical" evidence="1">
    <location>
        <begin position="121"/>
        <end position="139"/>
    </location>
</feature>
<feature type="transmembrane region" description="Helical" evidence="1">
    <location>
        <begin position="58"/>
        <end position="79"/>
    </location>
</feature>
<evidence type="ECO:0000313" key="3">
    <source>
        <dbReference type="EMBL" id="CAK9076052.1"/>
    </source>
</evidence>
<feature type="transmembrane region" description="Helical" evidence="1">
    <location>
        <begin position="234"/>
        <end position="253"/>
    </location>
</feature>
<evidence type="ECO:0008006" key="5">
    <source>
        <dbReference type="Google" id="ProtNLM"/>
    </source>
</evidence>
<accession>A0ABP0PLN3</accession>
<keyword evidence="1" id="KW-1133">Transmembrane helix</keyword>
<sequence length="388" mass="41866">MRTAVLCLLLVSALYEPLRNSLWRVLEVGGVGGVGGLCNLGNPGTCSSLAGRTQNYCFIPGIVAGFTSMAILVLILWTLPMFLGGVRMAATKTASEEMEPQDEGDEMTQVTLRCGTDGFTMLWNGLSALWFVVPLAYFLADPFFHQGILNIILGVAVAAAFPLSWHLSFVALPLSSPLMLGLKLSRPSLMAIHKFLGFRSAFWGALHVTGEIMWLARSGFENLSLSDAKGENLLYILGLAAAGIFLTHVLVALARRQSWLRPYFKETHRVIAVLLLITATAHWWPFAFFLLPAAAAYGASTAERVAWGAEGGQQRMGAALASAVMGGLLGLIVVWVFRQEYMQRPSAGLMIPFLFPPAALVAEFLGALGAASLTLVFFPRPQGLLTDC</sequence>
<organism evidence="3 4">
    <name type="scientific">Durusdinium trenchii</name>
    <dbReference type="NCBI Taxonomy" id="1381693"/>
    <lineage>
        <taxon>Eukaryota</taxon>
        <taxon>Sar</taxon>
        <taxon>Alveolata</taxon>
        <taxon>Dinophyceae</taxon>
        <taxon>Suessiales</taxon>
        <taxon>Symbiodiniaceae</taxon>
        <taxon>Durusdinium</taxon>
    </lineage>
</organism>
<keyword evidence="1" id="KW-0472">Membrane</keyword>
<protein>
    <recommendedName>
        <fullName evidence="5">Ferric oxidoreductase domain-containing protein</fullName>
    </recommendedName>
</protein>
<proteinExistence type="predicted"/>
<evidence type="ECO:0000256" key="1">
    <source>
        <dbReference type="SAM" id="Phobius"/>
    </source>
</evidence>
<evidence type="ECO:0000313" key="4">
    <source>
        <dbReference type="Proteomes" id="UP001642484"/>
    </source>
</evidence>
<evidence type="ECO:0000256" key="2">
    <source>
        <dbReference type="SAM" id="SignalP"/>
    </source>
</evidence>
<feature type="transmembrane region" description="Helical" evidence="1">
    <location>
        <begin position="349"/>
        <end position="378"/>
    </location>
</feature>
<dbReference type="EMBL" id="CAXAMN010023239">
    <property type="protein sequence ID" value="CAK9076052.1"/>
    <property type="molecule type" value="Genomic_DNA"/>
</dbReference>
<keyword evidence="4" id="KW-1185">Reference proteome</keyword>
<comment type="caution">
    <text evidence="3">The sequence shown here is derived from an EMBL/GenBank/DDBJ whole genome shotgun (WGS) entry which is preliminary data.</text>
</comment>
<feature type="transmembrane region" description="Helical" evidence="1">
    <location>
        <begin position="151"/>
        <end position="174"/>
    </location>
</feature>
<feature type="chain" id="PRO_5047123541" description="Ferric oxidoreductase domain-containing protein" evidence="2">
    <location>
        <begin position="16"/>
        <end position="388"/>
    </location>
</feature>
<keyword evidence="2" id="KW-0732">Signal</keyword>